<evidence type="ECO:0000259" key="1">
    <source>
        <dbReference type="PROSITE" id="PS51340"/>
    </source>
</evidence>
<proteinExistence type="predicted"/>
<dbReference type="STRING" id="135826.KP77_07840"/>
<evidence type="ECO:0000313" key="3">
    <source>
        <dbReference type="Proteomes" id="UP000031950"/>
    </source>
</evidence>
<dbReference type="OrthoDB" id="9786134at2"/>
<dbReference type="GO" id="GO:0003824">
    <property type="term" value="F:catalytic activity"/>
    <property type="evidence" value="ECO:0007669"/>
    <property type="project" value="InterPro"/>
</dbReference>
<sequence length="214" mass="24318">MTTYHVRAIHTAKITELTFGKKTFPSALLKQPIGREMFLSYTGLAEDEQTPEHHGGTEKALCLYPYDHYGFWDGWMEMQDGSALFGENITTVGLNERNTHIGDRFEFGGAVIEVTEPRQPCFKIAAKYNKPELIIRMRESGFTGFYFRVLQEGMVKPGDHLKLIRRDPAGVSVQEVNELLFSKSPTAAEYDRVLEAVALSKTLKPKLMEKRNQL</sequence>
<dbReference type="AlphaFoldDB" id="A0A0C2VQR5"/>
<dbReference type="InterPro" id="IPR052353">
    <property type="entry name" value="Benzoxazolinone_Detox_Enz"/>
</dbReference>
<dbReference type="PROSITE" id="PS51340">
    <property type="entry name" value="MOSC"/>
    <property type="match status" value="1"/>
</dbReference>
<reference evidence="2 3" key="1">
    <citation type="submission" date="2015-01" db="EMBL/GenBank/DDBJ databases">
        <title>Genome sequence of Jeotgalibacillus alimentarius.</title>
        <authorList>
            <person name="Goh K.M."/>
            <person name="Chan K.-G."/>
            <person name="Yaakop A.S."/>
            <person name="Ee R."/>
            <person name="Gan H.M."/>
            <person name="Chan C.S."/>
        </authorList>
    </citation>
    <scope>NUCLEOTIDE SEQUENCE [LARGE SCALE GENOMIC DNA]</scope>
    <source>
        <strain evidence="2 3">YKJ-13</strain>
    </source>
</reference>
<gene>
    <name evidence="2" type="ORF">KP77_07840</name>
</gene>
<dbReference type="PANTHER" id="PTHR30212:SF4">
    <property type="entry name" value="MOSC DOMAIN-CONTAINING PROTEIN"/>
    <property type="match status" value="1"/>
</dbReference>
<dbReference type="GO" id="GO:0030170">
    <property type="term" value="F:pyridoxal phosphate binding"/>
    <property type="evidence" value="ECO:0007669"/>
    <property type="project" value="InterPro"/>
</dbReference>
<evidence type="ECO:0000313" key="2">
    <source>
        <dbReference type="EMBL" id="KIL51272.1"/>
    </source>
</evidence>
<dbReference type="RefSeq" id="WP_041121441.1">
    <property type="nucleotide sequence ID" value="NZ_JXRQ01000015.1"/>
</dbReference>
<organism evidence="2 3">
    <name type="scientific">Jeotgalibacillus alimentarius</name>
    <dbReference type="NCBI Taxonomy" id="135826"/>
    <lineage>
        <taxon>Bacteria</taxon>
        <taxon>Bacillati</taxon>
        <taxon>Bacillota</taxon>
        <taxon>Bacilli</taxon>
        <taxon>Bacillales</taxon>
        <taxon>Caryophanaceae</taxon>
        <taxon>Jeotgalibacillus</taxon>
    </lineage>
</organism>
<dbReference type="PANTHER" id="PTHR30212">
    <property type="entry name" value="PROTEIN YIIM"/>
    <property type="match status" value="1"/>
</dbReference>
<dbReference type="InterPro" id="IPR011037">
    <property type="entry name" value="Pyrv_Knase-like_insert_dom_sf"/>
</dbReference>
<dbReference type="Gene3D" id="2.40.33.20">
    <property type="entry name" value="PK beta-barrel domain-like"/>
    <property type="match status" value="1"/>
</dbReference>
<dbReference type="SUPFAM" id="SSF50800">
    <property type="entry name" value="PK beta-barrel domain-like"/>
    <property type="match status" value="1"/>
</dbReference>
<dbReference type="Pfam" id="PF03473">
    <property type="entry name" value="MOSC"/>
    <property type="match status" value="1"/>
</dbReference>
<dbReference type="InterPro" id="IPR005302">
    <property type="entry name" value="MoCF_Sase_C"/>
</dbReference>
<keyword evidence="3" id="KW-1185">Reference proteome</keyword>
<feature type="domain" description="MOSC" evidence="1">
    <location>
        <begin position="31"/>
        <end position="164"/>
    </location>
</feature>
<accession>A0A0C2VQR5</accession>
<dbReference type="PATRIC" id="fig|135826.4.peg.778"/>
<comment type="caution">
    <text evidence="2">The sequence shown here is derived from an EMBL/GenBank/DDBJ whole genome shotgun (WGS) entry which is preliminary data.</text>
</comment>
<dbReference type="GO" id="GO:0030151">
    <property type="term" value="F:molybdenum ion binding"/>
    <property type="evidence" value="ECO:0007669"/>
    <property type="project" value="InterPro"/>
</dbReference>
<name>A0A0C2VQR5_9BACL</name>
<dbReference type="Proteomes" id="UP000031950">
    <property type="component" value="Unassembled WGS sequence"/>
</dbReference>
<protein>
    <recommendedName>
        <fullName evidence="1">MOSC domain-containing protein</fullName>
    </recommendedName>
</protein>
<dbReference type="EMBL" id="JXRQ01000015">
    <property type="protein sequence ID" value="KIL51272.1"/>
    <property type="molecule type" value="Genomic_DNA"/>
</dbReference>